<keyword evidence="2" id="KW-1185">Reference proteome</keyword>
<accession>A0A392VD90</accession>
<dbReference type="Proteomes" id="UP000265520">
    <property type="component" value="Unassembled WGS sequence"/>
</dbReference>
<comment type="caution">
    <text evidence="1">The sequence shown here is derived from an EMBL/GenBank/DDBJ whole genome shotgun (WGS) entry which is preliminary data.</text>
</comment>
<evidence type="ECO:0000313" key="2">
    <source>
        <dbReference type="Proteomes" id="UP000265520"/>
    </source>
</evidence>
<dbReference type="EMBL" id="LXQA011137700">
    <property type="protein sequence ID" value="MCI86336.1"/>
    <property type="molecule type" value="Genomic_DNA"/>
</dbReference>
<proteinExistence type="predicted"/>
<name>A0A392VD90_9FABA</name>
<reference evidence="1 2" key="1">
    <citation type="journal article" date="2018" name="Front. Plant Sci.">
        <title>Red Clover (Trifolium pratense) and Zigzag Clover (T. medium) - A Picture of Genomic Similarities and Differences.</title>
        <authorList>
            <person name="Dluhosova J."/>
            <person name="Istvanek J."/>
            <person name="Nedelnik J."/>
            <person name="Repkova J."/>
        </authorList>
    </citation>
    <scope>NUCLEOTIDE SEQUENCE [LARGE SCALE GENOMIC DNA]</scope>
    <source>
        <strain evidence="2">cv. 10/8</strain>
        <tissue evidence="1">Leaf</tissue>
    </source>
</reference>
<sequence length="51" mass="5812">MNSMSVTDLSFIADRFPLLEELHLNSISMFRRGNMLNGIETLSLALSKLRK</sequence>
<organism evidence="1 2">
    <name type="scientific">Trifolium medium</name>
    <dbReference type="NCBI Taxonomy" id="97028"/>
    <lineage>
        <taxon>Eukaryota</taxon>
        <taxon>Viridiplantae</taxon>
        <taxon>Streptophyta</taxon>
        <taxon>Embryophyta</taxon>
        <taxon>Tracheophyta</taxon>
        <taxon>Spermatophyta</taxon>
        <taxon>Magnoliopsida</taxon>
        <taxon>eudicotyledons</taxon>
        <taxon>Gunneridae</taxon>
        <taxon>Pentapetalae</taxon>
        <taxon>rosids</taxon>
        <taxon>fabids</taxon>
        <taxon>Fabales</taxon>
        <taxon>Fabaceae</taxon>
        <taxon>Papilionoideae</taxon>
        <taxon>50 kb inversion clade</taxon>
        <taxon>NPAAA clade</taxon>
        <taxon>Hologalegina</taxon>
        <taxon>IRL clade</taxon>
        <taxon>Trifolieae</taxon>
        <taxon>Trifolium</taxon>
    </lineage>
</organism>
<evidence type="ECO:0000313" key="1">
    <source>
        <dbReference type="EMBL" id="MCI86336.1"/>
    </source>
</evidence>
<protein>
    <submittedName>
        <fullName evidence="1">F-box/LRR-repeat protein</fullName>
    </submittedName>
</protein>
<dbReference type="AlphaFoldDB" id="A0A392VD90"/>
<feature type="non-terminal residue" evidence="1">
    <location>
        <position position="51"/>
    </location>
</feature>